<sequence>MKRKIWAFAGGIVIVGLIVTLAAWPNQDSSQIPDSTNTITAADPSKINVPEKEPSPTNFSQNPRPSSSPISVTEITPQPTISETPILQPEKEKKNVEVPITQPAKTPKPTQPPKPKVKASTKPQSPASTPAYEEKTTQPNRQKDEPKAGAKNNDGKVYVPGFGWVEDQGGGTQVVETGNDGDLNKQVGDMD</sequence>
<organism evidence="2 3">
    <name type="scientific">Paenibacillus sonchi</name>
    <dbReference type="NCBI Taxonomy" id="373687"/>
    <lineage>
        <taxon>Bacteria</taxon>
        <taxon>Bacillati</taxon>
        <taxon>Bacillota</taxon>
        <taxon>Bacilli</taxon>
        <taxon>Bacillales</taxon>
        <taxon>Paenibacillaceae</taxon>
        <taxon>Paenibacillus</taxon>
        <taxon>Paenibacillus sonchi group</taxon>
    </lineage>
</organism>
<feature type="region of interest" description="Disordered" evidence="1">
    <location>
        <begin position="29"/>
        <end position="191"/>
    </location>
</feature>
<dbReference type="Proteomes" id="UP000595841">
    <property type="component" value="Chromosome"/>
</dbReference>
<dbReference type="InterPro" id="IPR046680">
    <property type="entry name" value="DUF6550"/>
</dbReference>
<reference evidence="2 3" key="1">
    <citation type="submission" date="2021-01" db="EMBL/GenBank/DDBJ databases">
        <title>Whole genome sequence of Paenibacillus sonchi LMG 24727 for comparative genomics.</title>
        <authorList>
            <person name="Lee G."/>
            <person name="Kim M.-J."/>
            <person name="Lim K."/>
            <person name="Shin J.-H."/>
        </authorList>
    </citation>
    <scope>NUCLEOTIDE SEQUENCE [LARGE SCALE GENOMIC DNA]</scope>
    <source>
        <strain evidence="2 3">LMG 24727</strain>
    </source>
</reference>
<protein>
    <submittedName>
        <fullName evidence="2">Uncharacterized protein</fullName>
    </submittedName>
</protein>
<gene>
    <name evidence="2" type="ORF">JI735_00125</name>
</gene>
<evidence type="ECO:0000256" key="1">
    <source>
        <dbReference type="SAM" id="MobiDB-lite"/>
    </source>
</evidence>
<evidence type="ECO:0000313" key="3">
    <source>
        <dbReference type="Proteomes" id="UP000595841"/>
    </source>
</evidence>
<dbReference type="KEGG" id="pson:JI735_00125"/>
<dbReference type="RefSeq" id="WP_202676915.1">
    <property type="nucleotide sequence ID" value="NZ_CP068595.1"/>
</dbReference>
<evidence type="ECO:0000313" key="2">
    <source>
        <dbReference type="EMBL" id="QQZ61270.1"/>
    </source>
</evidence>
<feature type="compositionally biased region" description="Polar residues" evidence="1">
    <location>
        <begin position="55"/>
        <end position="85"/>
    </location>
</feature>
<dbReference type="AlphaFoldDB" id="A0A974SEC4"/>
<accession>A0A974SEC4</accession>
<feature type="compositionally biased region" description="Polar residues" evidence="1">
    <location>
        <begin position="29"/>
        <end position="40"/>
    </location>
</feature>
<keyword evidence="3" id="KW-1185">Reference proteome</keyword>
<dbReference type="EMBL" id="CP068595">
    <property type="protein sequence ID" value="QQZ61270.1"/>
    <property type="molecule type" value="Genomic_DNA"/>
</dbReference>
<feature type="compositionally biased region" description="Basic and acidic residues" evidence="1">
    <location>
        <begin position="132"/>
        <end position="148"/>
    </location>
</feature>
<dbReference type="Pfam" id="PF20187">
    <property type="entry name" value="DUF6550"/>
    <property type="match status" value="1"/>
</dbReference>
<proteinExistence type="predicted"/>
<name>A0A974SEC4_9BACL</name>